<dbReference type="AlphaFoldDB" id="A0A6J8E6T3"/>
<sequence>MSFNKTFKLKGKRFGKGEQLPIEIERKRKELYPVMKKAKSEGKKVELVRDKLYINGKPHISFDTKPYIRMFYYQQDAKEFWRLLNTNKSTTQPEIDFDKLVSYFKELDSNQRDDTEEHQNEINNVYEEINDALNSRITKHEILKALKNLKNKQSMRRIT</sequence>
<keyword evidence="2" id="KW-1185">Reference proteome</keyword>
<dbReference type="OrthoDB" id="7417618at2759"/>
<name>A0A6J8E6T3_MYTCO</name>
<organism evidence="1 2">
    <name type="scientific">Mytilus coruscus</name>
    <name type="common">Sea mussel</name>
    <dbReference type="NCBI Taxonomy" id="42192"/>
    <lineage>
        <taxon>Eukaryota</taxon>
        <taxon>Metazoa</taxon>
        <taxon>Spiralia</taxon>
        <taxon>Lophotrochozoa</taxon>
        <taxon>Mollusca</taxon>
        <taxon>Bivalvia</taxon>
        <taxon>Autobranchia</taxon>
        <taxon>Pteriomorphia</taxon>
        <taxon>Mytilida</taxon>
        <taxon>Mytiloidea</taxon>
        <taxon>Mytilidae</taxon>
        <taxon>Mytilinae</taxon>
        <taxon>Mytilus</taxon>
    </lineage>
</organism>
<evidence type="ECO:0000313" key="2">
    <source>
        <dbReference type="Proteomes" id="UP000507470"/>
    </source>
</evidence>
<evidence type="ECO:0000313" key="1">
    <source>
        <dbReference type="EMBL" id="CAC5415215.1"/>
    </source>
</evidence>
<protein>
    <submittedName>
        <fullName evidence="1">Uncharacterized protein</fullName>
    </submittedName>
</protein>
<accession>A0A6J8E6T3</accession>
<proteinExistence type="predicted"/>
<dbReference type="Proteomes" id="UP000507470">
    <property type="component" value="Unassembled WGS sequence"/>
</dbReference>
<reference evidence="1 2" key="1">
    <citation type="submission" date="2020-06" db="EMBL/GenBank/DDBJ databases">
        <authorList>
            <person name="Li R."/>
            <person name="Bekaert M."/>
        </authorList>
    </citation>
    <scope>NUCLEOTIDE SEQUENCE [LARGE SCALE GENOMIC DNA]</scope>
    <source>
        <strain evidence="2">wild</strain>
    </source>
</reference>
<gene>
    <name evidence="1" type="ORF">MCOR_47921</name>
</gene>
<dbReference type="EMBL" id="CACVKT020008387">
    <property type="protein sequence ID" value="CAC5415215.1"/>
    <property type="molecule type" value="Genomic_DNA"/>
</dbReference>